<accession>A0A645FX23</accession>
<dbReference type="EMBL" id="VSSQ01065442">
    <property type="protein sequence ID" value="MPN18159.1"/>
    <property type="molecule type" value="Genomic_DNA"/>
</dbReference>
<proteinExistence type="predicted"/>
<comment type="caution">
    <text evidence="1">The sequence shown here is derived from an EMBL/GenBank/DDBJ whole genome shotgun (WGS) entry which is preliminary data.</text>
</comment>
<reference evidence="1" key="1">
    <citation type="submission" date="2019-08" db="EMBL/GenBank/DDBJ databases">
        <authorList>
            <person name="Kucharzyk K."/>
            <person name="Murdoch R.W."/>
            <person name="Higgins S."/>
            <person name="Loffler F."/>
        </authorList>
    </citation>
    <scope>NUCLEOTIDE SEQUENCE</scope>
</reference>
<evidence type="ECO:0000313" key="1">
    <source>
        <dbReference type="EMBL" id="MPN18159.1"/>
    </source>
</evidence>
<name>A0A645FX23_9ZZZZ</name>
<organism evidence="1">
    <name type="scientific">bioreactor metagenome</name>
    <dbReference type="NCBI Taxonomy" id="1076179"/>
    <lineage>
        <taxon>unclassified sequences</taxon>
        <taxon>metagenomes</taxon>
        <taxon>ecological metagenomes</taxon>
    </lineage>
</organism>
<sequence length="58" mass="6436">MMLLVSAFLSIPFSGITHIAINTINPIKVVLAIFKAFFSLSFKFLKLSSSLDILELFS</sequence>
<dbReference type="AlphaFoldDB" id="A0A645FX23"/>
<protein>
    <submittedName>
        <fullName evidence="1">Uncharacterized protein</fullName>
    </submittedName>
</protein>
<gene>
    <name evidence="1" type="ORF">SDC9_165517</name>
</gene>